<dbReference type="EMBL" id="VSRR010132377">
    <property type="protein sequence ID" value="MPD02633.1"/>
    <property type="molecule type" value="Genomic_DNA"/>
</dbReference>
<dbReference type="AlphaFoldDB" id="A0A5B7K2H1"/>
<reference evidence="1 2" key="1">
    <citation type="submission" date="2019-05" db="EMBL/GenBank/DDBJ databases">
        <title>Another draft genome of Portunus trituberculatus and its Hox gene families provides insights of decapod evolution.</title>
        <authorList>
            <person name="Jeong J.-H."/>
            <person name="Song I."/>
            <person name="Kim S."/>
            <person name="Choi T."/>
            <person name="Kim D."/>
            <person name="Ryu S."/>
            <person name="Kim W."/>
        </authorList>
    </citation>
    <scope>NUCLEOTIDE SEQUENCE [LARGE SCALE GENOMIC DNA]</scope>
    <source>
        <tissue evidence="1">Muscle</tissue>
    </source>
</reference>
<accession>A0A5B7K2H1</accession>
<evidence type="ECO:0000313" key="1">
    <source>
        <dbReference type="EMBL" id="MPD02633.1"/>
    </source>
</evidence>
<sequence>MGPSGRAILSQISLTCIDAFENHITPGEEAVVTYHNDNYSRFDSTGSRDAVNLSLKTAVISWNISLLCHNTSVHVVLCFTLNYMHLAAPTFFTQNLKLNMATPTPALESPSK</sequence>
<protein>
    <submittedName>
        <fullName evidence="1">Uncharacterized protein</fullName>
    </submittedName>
</protein>
<evidence type="ECO:0000313" key="2">
    <source>
        <dbReference type="Proteomes" id="UP000324222"/>
    </source>
</evidence>
<organism evidence="1 2">
    <name type="scientific">Portunus trituberculatus</name>
    <name type="common">Swimming crab</name>
    <name type="synonym">Neptunus trituberculatus</name>
    <dbReference type="NCBI Taxonomy" id="210409"/>
    <lineage>
        <taxon>Eukaryota</taxon>
        <taxon>Metazoa</taxon>
        <taxon>Ecdysozoa</taxon>
        <taxon>Arthropoda</taxon>
        <taxon>Crustacea</taxon>
        <taxon>Multicrustacea</taxon>
        <taxon>Malacostraca</taxon>
        <taxon>Eumalacostraca</taxon>
        <taxon>Eucarida</taxon>
        <taxon>Decapoda</taxon>
        <taxon>Pleocyemata</taxon>
        <taxon>Brachyura</taxon>
        <taxon>Eubrachyura</taxon>
        <taxon>Portunoidea</taxon>
        <taxon>Portunidae</taxon>
        <taxon>Portuninae</taxon>
        <taxon>Portunus</taxon>
    </lineage>
</organism>
<keyword evidence="2" id="KW-1185">Reference proteome</keyword>
<name>A0A5B7K2H1_PORTR</name>
<comment type="caution">
    <text evidence="1">The sequence shown here is derived from an EMBL/GenBank/DDBJ whole genome shotgun (WGS) entry which is preliminary data.</text>
</comment>
<proteinExistence type="predicted"/>
<gene>
    <name evidence="1" type="ORF">E2C01_098229</name>
</gene>
<dbReference type="Proteomes" id="UP000324222">
    <property type="component" value="Unassembled WGS sequence"/>
</dbReference>